<proteinExistence type="predicted"/>
<dbReference type="AlphaFoldDB" id="A0A0Q5VUH8"/>
<reference evidence="1 2" key="1">
    <citation type="journal article" date="2007" name="Nature">
        <title>Evolution of genes and genomes on the Drosophila phylogeny.</title>
        <authorList>
            <consortium name="Drosophila 12 Genomes Consortium"/>
            <person name="Clark A.G."/>
            <person name="Eisen M.B."/>
            <person name="Smith D.R."/>
            <person name="Bergman C.M."/>
            <person name="Oliver B."/>
            <person name="Markow T.A."/>
            <person name="Kaufman T.C."/>
            <person name="Kellis M."/>
            <person name="Gelbart W."/>
            <person name="Iyer V.N."/>
            <person name="Pollard D.A."/>
            <person name="Sackton T.B."/>
            <person name="Larracuente A.M."/>
            <person name="Singh N.D."/>
            <person name="Abad J.P."/>
            <person name="Abt D.N."/>
            <person name="Adryan B."/>
            <person name="Aguade M."/>
            <person name="Akashi H."/>
            <person name="Anderson W.W."/>
            <person name="Aquadro C.F."/>
            <person name="Ardell D.H."/>
            <person name="Arguello R."/>
            <person name="Artieri C.G."/>
            <person name="Barbash D.A."/>
            <person name="Barker D."/>
            <person name="Barsanti P."/>
            <person name="Batterham P."/>
            <person name="Batzoglou S."/>
            <person name="Begun D."/>
            <person name="Bhutkar A."/>
            <person name="Blanco E."/>
            <person name="Bosak S.A."/>
            <person name="Bradley R.K."/>
            <person name="Brand A.D."/>
            <person name="Brent M.R."/>
            <person name="Brooks A.N."/>
            <person name="Brown R.H."/>
            <person name="Butlin R.K."/>
            <person name="Caggese C."/>
            <person name="Calvi B.R."/>
            <person name="Bernardo de Carvalho A."/>
            <person name="Caspi A."/>
            <person name="Castrezana S."/>
            <person name="Celniker S.E."/>
            <person name="Chang J.L."/>
            <person name="Chapple C."/>
            <person name="Chatterji S."/>
            <person name="Chinwalla A."/>
            <person name="Civetta A."/>
            <person name="Clifton S.W."/>
            <person name="Comeron J.M."/>
            <person name="Costello J.C."/>
            <person name="Coyne J.A."/>
            <person name="Daub J."/>
            <person name="David R.G."/>
            <person name="Delcher A.L."/>
            <person name="Delehaunty K."/>
            <person name="Do C.B."/>
            <person name="Ebling H."/>
            <person name="Edwards K."/>
            <person name="Eickbush T."/>
            <person name="Evans J.D."/>
            <person name="Filipski A."/>
            <person name="Findeiss S."/>
            <person name="Freyhult E."/>
            <person name="Fulton L."/>
            <person name="Fulton R."/>
            <person name="Garcia A.C."/>
            <person name="Gardiner A."/>
            <person name="Garfield D.A."/>
            <person name="Garvin B.E."/>
            <person name="Gibson G."/>
            <person name="Gilbert D."/>
            <person name="Gnerre S."/>
            <person name="Godfrey J."/>
            <person name="Good R."/>
            <person name="Gotea V."/>
            <person name="Gravely B."/>
            <person name="Greenberg A.J."/>
            <person name="Griffiths-Jones S."/>
            <person name="Gross S."/>
            <person name="Guigo R."/>
            <person name="Gustafson E.A."/>
            <person name="Haerty W."/>
            <person name="Hahn M.W."/>
            <person name="Halligan D.L."/>
            <person name="Halpern A.L."/>
            <person name="Halter G.M."/>
            <person name="Han M.V."/>
            <person name="Heger A."/>
            <person name="Hillier L."/>
            <person name="Hinrichs A.S."/>
            <person name="Holmes I."/>
            <person name="Hoskins R.A."/>
            <person name="Hubisz M.J."/>
            <person name="Hultmark D."/>
            <person name="Huntley M.A."/>
            <person name="Jaffe D.B."/>
            <person name="Jagadeeshan S."/>
            <person name="Jeck W.R."/>
            <person name="Johnson J."/>
            <person name="Jones C.D."/>
            <person name="Jordan W.C."/>
            <person name="Karpen G.H."/>
            <person name="Kataoka E."/>
            <person name="Keightley P.D."/>
            <person name="Kheradpour P."/>
            <person name="Kirkness E.F."/>
            <person name="Koerich L.B."/>
            <person name="Kristiansen K."/>
            <person name="Kudrna D."/>
            <person name="Kulathinal R.J."/>
            <person name="Kumar S."/>
            <person name="Kwok R."/>
            <person name="Lander E."/>
            <person name="Langley C.H."/>
            <person name="Lapoint R."/>
            <person name="Lazzaro B.P."/>
            <person name="Lee S.J."/>
            <person name="Levesque L."/>
            <person name="Li R."/>
            <person name="Lin C.F."/>
            <person name="Lin M.F."/>
            <person name="Lindblad-Toh K."/>
            <person name="Llopart A."/>
            <person name="Long M."/>
            <person name="Low L."/>
            <person name="Lozovsky E."/>
            <person name="Lu J."/>
            <person name="Luo M."/>
            <person name="Machado C.A."/>
            <person name="Makalowski W."/>
            <person name="Marzo M."/>
            <person name="Matsuda M."/>
            <person name="Matzkin L."/>
            <person name="McAllister B."/>
            <person name="McBride C.S."/>
            <person name="McKernan B."/>
            <person name="McKernan K."/>
            <person name="Mendez-Lago M."/>
            <person name="Minx P."/>
            <person name="Mollenhauer M.U."/>
            <person name="Montooth K."/>
            <person name="Mount S.M."/>
            <person name="Mu X."/>
            <person name="Myers E."/>
            <person name="Negre B."/>
            <person name="Newfeld S."/>
            <person name="Nielsen R."/>
            <person name="Noor M.A."/>
            <person name="O'Grady P."/>
            <person name="Pachter L."/>
            <person name="Papaceit M."/>
            <person name="Parisi M.J."/>
            <person name="Parisi M."/>
            <person name="Parts L."/>
            <person name="Pedersen J.S."/>
            <person name="Pesole G."/>
            <person name="Phillippy A.M."/>
            <person name="Ponting C.P."/>
            <person name="Pop M."/>
            <person name="Porcelli D."/>
            <person name="Powell J.R."/>
            <person name="Prohaska S."/>
            <person name="Pruitt K."/>
            <person name="Puig M."/>
            <person name="Quesneville H."/>
            <person name="Ram K.R."/>
            <person name="Rand D."/>
            <person name="Rasmussen M.D."/>
            <person name="Reed L.K."/>
            <person name="Reenan R."/>
            <person name="Reily A."/>
            <person name="Remington K.A."/>
            <person name="Rieger T.T."/>
            <person name="Ritchie M.G."/>
            <person name="Robin C."/>
            <person name="Rogers Y.H."/>
            <person name="Rohde C."/>
            <person name="Rozas J."/>
            <person name="Rubenfield M.J."/>
            <person name="Ruiz A."/>
            <person name="Russo S."/>
            <person name="Salzberg S.L."/>
            <person name="Sanchez-Gracia A."/>
            <person name="Saranga D.J."/>
            <person name="Sato H."/>
            <person name="Schaeffer S.W."/>
            <person name="Schatz M.C."/>
            <person name="Schlenke T."/>
            <person name="Schwartz R."/>
            <person name="Segarra C."/>
            <person name="Singh R.S."/>
            <person name="Sirot L."/>
            <person name="Sirota M."/>
            <person name="Sisneros N.B."/>
            <person name="Smith C.D."/>
            <person name="Smith T.F."/>
            <person name="Spieth J."/>
            <person name="Stage D.E."/>
            <person name="Stark A."/>
            <person name="Stephan W."/>
            <person name="Strausberg R.L."/>
            <person name="Strempel S."/>
            <person name="Sturgill D."/>
            <person name="Sutton G."/>
            <person name="Sutton G.G."/>
            <person name="Tao W."/>
            <person name="Teichmann S."/>
            <person name="Tobari Y.N."/>
            <person name="Tomimura Y."/>
            <person name="Tsolas J.M."/>
            <person name="Valente V.L."/>
            <person name="Venter E."/>
            <person name="Venter J.C."/>
            <person name="Vicario S."/>
            <person name="Vieira F.G."/>
            <person name="Vilella A.J."/>
            <person name="Villasante A."/>
            <person name="Walenz B."/>
            <person name="Wang J."/>
            <person name="Wasserman M."/>
            <person name="Watts T."/>
            <person name="Wilson D."/>
            <person name="Wilson R.K."/>
            <person name="Wing R.A."/>
            <person name="Wolfner M.F."/>
            <person name="Wong A."/>
            <person name="Wong G.K."/>
            <person name="Wu C.I."/>
            <person name="Wu G."/>
            <person name="Yamamoto D."/>
            <person name="Yang H.P."/>
            <person name="Yang S.P."/>
            <person name="Yorke J.A."/>
            <person name="Yoshida K."/>
            <person name="Zdobnov E."/>
            <person name="Zhang P."/>
            <person name="Zhang Y."/>
            <person name="Zimin A.V."/>
            <person name="Baldwin J."/>
            <person name="Abdouelleil A."/>
            <person name="Abdulkadir J."/>
            <person name="Abebe A."/>
            <person name="Abera B."/>
            <person name="Abreu J."/>
            <person name="Acer S.C."/>
            <person name="Aftuck L."/>
            <person name="Alexander A."/>
            <person name="An P."/>
            <person name="Anderson E."/>
            <person name="Anderson S."/>
            <person name="Arachi H."/>
            <person name="Azer M."/>
            <person name="Bachantsang P."/>
            <person name="Barry A."/>
            <person name="Bayul T."/>
            <person name="Berlin A."/>
            <person name="Bessette D."/>
            <person name="Bloom T."/>
            <person name="Blye J."/>
            <person name="Boguslavskiy L."/>
            <person name="Bonnet C."/>
            <person name="Boukhgalter B."/>
            <person name="Bourzgui I."/>
            <person name="Brown A."/>
            <person name="Cahill P."/>
            <person name="Channer S."/>
            <person name="Cheshatsang Y."/>
            <person name="Chuda L."/>
            <person name="Citroen M."/>
            <person name="Collymore A."/>
            <person name="Cooke P."/>
            <person name="Costello M."/>
            <person name="D'Aco K."/>
            <person name="Daza R."/>
            <person name="De Haan G."/>
            <person name="DeGray S."/>
            <person name="DeMaso C."/>
            <person name="Dhargay N."/>
            <person name="Dooley K."/>
            <person name="Dooley E."/>
            <person name="Doricent M."/>
            <person name="Dorje P."/>
            <person name="Dorjee K."/>
            <person name="Dupes A."/>
            <person name="Elong R."/>
            <person name="Falk J."/>
            <person name="Farina A."/>
            <person name="Faro S."/>
            <person name="Ferguson D."/>
            <person name="Fisher S."/>
            <person name="Foley C.D."/>
            <person name="Franke A."/>
            <person name="Friedrich D."/>
            <person name="Gadbois L."/>
            <person name="Gearin G."/>
            <person name="Gearin C.R."/>
            <person name="Giannoukos G."/>
            <person name="Goode T."/>
            <person name="Graham J."/>
            <person name="Grandbois E."/>
            <person name="Grewal S."/>
            <person name="Gyaltsen K."/>
            <person name="Hafez N."/>
            <person name="Hagos B."/>
            <person name="Hall J."/>
            <person name="Henson C."/>
            <person name="Hollinger A."/>
            <person name="Honan T."/>
            <person name="Huard M.D."/>
            <person name="Hughes L."/>
            <person name="Hurhula B."/>
            <person name="Husby M.E."/>
            <person name="Kamat A."/>
            <person name="Kanga B."/>
            <person name="Kashin S."/>
            <person name="Khazanovich D."/>
            <person name="Kisner P."/>
            <person name="Lance K."/>
            <person name="Lara M."/>
            <person name="Lee W."/>
            <person name="Lennon N."/>
            <person name="Letendre F."/>
            <person name="LeVine R."/>
            <person name="Lipovsky A."/>
            <person name="Liu X."/>
            <person name="Liu J."/>
            <person name="Liu S."/>
            <person name="Lokyitsang T."/>
            <person name="Lokyitsang Y."/>
            <person name="Lubonja R."/>
            <person name="Lui A."/>
            <person name="MacDonald P."/>
            <person name="Magnisalis V."/>
            <person name="Maru K."/>
            <person name="Matthews C."/>
            <person name="McCusker W."/>
            <person name="McDonough S."/>
            <person name="Mehta T."/>
            <person name="Meldrim J."/>
            <person name="Meneus L."/>
            <person name="Mihai O."/>
            <person name="Mihalev A."/>
            <person name="Mihova T."/>
            <person name="Mittelman R."/>
            <person name="Mlenga V."/>
            <person name="Montmayeur A."/>
            <person name="Mulrain L."/>
            <person name="Navidi A."/>
            <person name="Naylor J."/>
            <person name="Negash T."/>
            <person name="Nguyen T."/>
            <person name="Nguyen N."/>
            <person name="Nicol R."/>
            <person name="Norbu C."/>
            <person name="Norbu N."/>
            <person name="Novod N."/>
            <person name="O'Neill B."/>
            <person name="Osman S."/>
            <person name="Markiewicz E."/>
            <person name="Oyono O.L."/>
            <person name="Patti C."/>
            <person name="Phunkhang P."/>
            <person name="Pierre F."/>
            <person name="Priest M."/>
            <person name="Raghuraman S."/>
            <person name="Rege F."/>
            <person name="Reyes R."/>
            <person name="Rise C."/>
            <person name="Rogov P."/>
            <person name="Ross K."/>
            <person name="Ryan E."/>
            <person name="Settipalli S."/>
            <person name="Shea T."/>
            <person name="Sherpa N."/>
            <person name="Shi L."/>
            <person name="Shih D."/>
            <person name="Sparrow T."/>
            <person name="Spaulding J."/>
            <person name="Stalker J."/>
            <person name="Stange-Thomann N."/>
            <person name="Stavropoulos S."/>
            <person name="Stone C."/>
            <person name="Strader C."/>
            <person name="Tesfaye S."/>
            <person name="Thomson T."/>
            <person name="Thoulutsang Y."/>
            <person name="Thoulutsang D."/>
            <person name="Topham K."/>
            <person name="Topping I."/>
            <person name="Tsamla T."/>
            <person name="Vassiliev H."/>
            <person name="Vo A."/>
            <person name="Wangchuk T."/>
            <person name="Wangdi T."/>
            <person name="Weiand M."/>
            <person name="Wilkinson J."/>
            <person name="Wilson A."/>
            <person name="Yadav S."/>
            <person name="Young G."/>
            <person name="Yu Q."/>
            <person name="Zembek L."/>
            <person name="Zhong D."/>
            <person name="Zimmer A."/>
            <person name="Zwirko Z."/>
            <person name="Jaffe D.B."/>
            <person name="Alvarez P."/>
            <person name="Brockman W."/>
            <person name="Butler J."/>
            <person name="Chin C."/>
            <person name="Gnerre S."/>
            <person name="Grabherr M."/>
            <person name="Kleber M."/>
            <person name="Mauceli E."/>
            <person name="MacCallum I."/>
        </authorList>
    </citation>
    <scope>NUCLEOTIDE SEQUENCE [LARGE SCALE GENOMIC DNA]</scope>
    <source>
        <strain evidence="1 2">TSC#14021-0224.01</strain>
    </source>
</reference>
<evidence type="ECO:0000313" key="1">
    <source>
        <dbReference type="EMBL" id="KQS62581.1"/>
    </source>
</evidence>
<reference evidence="1 2" key="2">
    <citation type="journal article" date="2008" name="Bioinformatics">
        <title>Assembly reconciliation.</title>
        <authorList>
            <person name="Zimin A.V."/>
            <person name="Smith D.R."/>
            <person name="Sutton G."/>
            <person name="Yorke J.A."/>
        </authorList>
    </citation>
    <scope>NUCLEOTIDE SEQUENCE [LARGE SCALE GENOMIC DNA]</scope>
    <source>
        <strain evidence="1 2">TSC#14021-0224.01</strain>
    </source>
</reference>
<dbReference type="Proteomes" id="UP000008711">
    <property type="component" value="Unassembled WGS sequence"/>
</dbReference>
<keyword evidence="2" id="KW-1185">Reference proteome</keyword>
<gene>
    <name evidence="1" type="primary">Dere\GG27073</name>
    <name evidence="1" type="synonym">GG27073</name>
    <name evidence="1" type="ORF">Dere_GG27073</name>
</gene>
<protein>
    <submittedName>
        <fullName evidence="1">Uncharacterized protein</fullName>
    </submittedName>
</protein>
<sequence>MQWKPTSTTHHPPPATPCTTLPHLLAKTGWQEGGVPMPMEEHQLVRDVDVNSCYCVYCQMEKLKVADNGVINPFDVSNPNNTQENYNKFGIMVKSCLTIPVPK</sequence>
<organism evidence="1 2">
    <name type="scientific">Drosophila erecta</name>
    <name type="common">Fruit fly</name>
    <dbReference type="NCBI Taxonomy" id="7220"/>
    <lineage>
        <taxon>Eukaryota</taxon>
        <taxon>Metazoa</taxon>
        <taxon>Ecdysozoa</taxon>
        <taxon>Arthropoda</taxon>
        <taxon>Hexapoda</taxon>
        <taxon>Insecta</taxon>
        <taxon>Pterygota</taxon>
        <taxon>Neoptera</taxon>
        <taxon>Endopterygota</taxon>
        <taxon>Diptera</taxon>
        <taxon>Brachycera</taxon>
        <taxon>Muscomorpha</taxon>
        <taxon>Ephydroidea</taxon>
        <taxon>Drosophilidae</taxon>
        <taxon>Drosophila</taxon>
        <taxon>Sophophora</taxon>
    </lineage>
</organism>
<name>A0A0Q5VUH8_DROER</name>
<dbReference type="EMBL" id="CH954179">
    <property type="protein sequence ID" value="KQS62581.1"/>
    <property type="molecule type" value="Genomic_DNA"/>
</dbReference>
<evidence type="ECO:0000313" key="2">
    <source>
        <dbReference type="Proteomes" id="UP000008711"/>
    </source>
</evidence>
<accession>A0A0Q5VUH8</accession>